<sequence>MPPLLLVGWALALLALFLSLQLHLLIALFSALLVHQLIQLLAARFAGRFTGRGHALAVAVLAALVVAVTAPLVLAAVAWLAKAGQHLPLIEARVQSVLEQAHTQLPPFLQEYLPRDFAQIQTGMLEWLHQHVGELQLAGKTAASAVVHIIVGAVLGGLVAFEEQWQPERLRPLARTLARRAALLGQSFRQVVFAQVRISALNTAFTAIFLMLVLPAFGVHLPLVKTLVTITFVAGLLPVVGNLISNAVIVLVSLSLSLYVAIAALVFLVLIHKLEYFLNARIVGSRIHARAWELLAAMLVMEAAFGIAGLVAAPVYYAYIKRELNEVGLV</sequence>
<gene>
    <name evidence="7" type="ORF">FOZ76_23905</name>
</gene>
<evidence type="ECO:0000256" key="2">
    <source>
        <dbReference type="ARBA" id="ARBA00009773"/>
    </source>
</evidence>
<accession>A0A556A9B3</accession>
<keyword evidence="5 6" id="KW-0472">Membrane</keyword>
<protein>
    <submittedName>
        <fullName evidence="7">AI-2E family transporter</fullName>
    </submittedName>
</protein>
<keyword evidence="4 6" id="KW-1133">Transmembrane helix</keyword>
<feature type="transmembrane region" description="Helical" evidence="6">
    <location>
        <begin position="199"/>
        <end position="223"/>
    </location>
</feature>
<dbReference type="Proteomes" id="UP000318405">
    <property type="component" value="Unassembled WGS sequence"/>
</dbReference>
<dbReference type="AlphaFoldDB" id="A0A556A9B3"/>
<proteinExistence type="inferred from homology"/>
<dbReference type="OrthoDB" id="8113193at2"/>
<keyword evidence="3 6" id="KW-0812">Transmembrane</keyword>
<feature type="transmembrane region" description="Helical" evidence="6">
    <location>
        <begin position="142"/>
        <end position="161"/>
    </location>
</feature>
<evidence type="ECO:0000313" key="8">
    <source>
        <dbReference type="Proteomes" id="UP000318405"/>
    </source>
</evidence>
<keyword evidence="8" id="KW-1185">Reference proteome</keyword>
<comment type="caution">
    <text evidence="7">The sequence shown here is derived from an EMBL/GenBank/DDBJ whole genome shotgun (WGS) entry which is preliminary data.</text>
</comment>
<dbReference type="GO" id="GO:0016020">
    <property type="term" value="C:membrane"/>
    <property type="evidence" value="ECO:0007669"/>
    <property type="project" value="UniProtKB-SubCell"/>
</dbReference>
<evidence type="ECO:0000256" key="5">
    <source>
        <dbReference type="ARBA" id="ARBA00023136"/>
    </source>
</evidence>
<comment type="similarity">
    <text evidence="2">Belongs to the autoinducer-2 exporter (AI-2E) (TC 2.A.86) family.</text>
</comment>
<dbReference type="InterPro" id="IPR002549">
    <property type="entry name" value="AI-2E-like"/>
</dbReference>
<feature type="transmembrane region" description="Helical" evidence="6">
    <location>
        <begin position="55"/>
        <end position="81"/>
    </location>
</feature>
<evidence type="ECO:0000256" key="6">
    <source>
        <dbReference type="SAM" id="Phobius"/>
    </source>
</evidence>
<evidence type="ECO:0000313" key="7">
    <source>
        <dbReference type="EMBL" id="TSH89469.1"/>
    </source>
</evidence>
<feature type="transmembrane region" description="Helical" evidence="6">
    <location>
        <begin position="6"/>
        <end position="34"/>
    </location>
</feature>
<comment type="subcellular location">
    <subcellularLocation>
        <location evidence="1">Membrane</location>
        <topology evidence="1">Multi-pass membrane protein</topology>
    </subcellularLocation>
</comment>
<feature type="transmembrane region" description="Helical" evidence="6">
    <location>
        <begin position="292"/>
        <end position="319"/>
    </location>
</feature>
<evidence type="ECO:0000256" key="1">
    <source>
        <dbReference type="ARBA" id="ARBA00004141"/>
    </source>
</evidence>
<organism evidence="7 8">
    <name type="scientific">Verticiella sediminum</name>
    <dbReference type="NCBI Taxonomy" id="1247510"/>
    <lineage>
        <taxon>Bacteria</taxon>
        <taxon>Pseudomonadati</taxon>
        <taxon>Pseudomonadota</taxon>
        <taxon>Betaproteobacteria</taxon>
        <taxon>Burkholderiales</taxon>
        <taxon>Alcaligenaceae</taxon>
        <taxon>Verticiella</taxon>
    </lineage>
</organism>
<evidence type="ECO:0000256" key="3">
    <source>
        <dbReference type="ARBA" id="ARBA00022692"/>
    </source>
</evidence>
<name>A0A556A9B3_9BURK</name>
<evidence type="ECO:0000256" key="4">
    <source>
        <dbReference type="ARBA" id="ARBA00022989"/>
    </source>
</evidence>
<dbReference type="EMBL" id="VLTJ01000041">
    <property type="protein sequence ID" value="TSH89469.1"/>
    <property type="molecule type" value="Genomic_DNA"/>
</dbReference>
<feature type="transmembrane region" description="Helical" evidence="6">
    <location>
        <begin position="243"/>
        <end position="271"/>
    </location>
</feature>
<reference evidence="7 8" key="1">
    <citation type="submission" date="2019-07" db="EMBL/GenBank/DDBJ databases">
        <title>Qingshengfaniella alkalisoli gen. nov., sp. nov., isolated from saline soil.</title>
        <authorList>
            <person name="Xu L."/>
            <person name="Huang X.-X."/>
            <person name="Sun J.-Q."/>
        </authorList>
    </citation>
    <scope>NUCLEOTIDE SEQUENCE [LARGE SCALE GENOMIC DNA]</scope>
    <source>
        <strain evidence="7 8">DSM 27279</strain>
    </source>
</reference>
<dbReference type="Pfam" id="PF01594">
    <property type="entry name" value="AI-2E_transport"/>
    <property type="match status" value="1"/>
</dbReference>